<dbReference type="PANTHER" id="PTHR31327:SF7">
    <property type="entry name" value="PDZ DOMAIN-CONTAINING PROTEIN"/>
    <property type="match status" value="1"/>
</dbReference>
<dbReference type="AlphaFoldDB" id="A0A915DH95"/>
<evidence type="ECO:0000256" key="1">
    <source>
        <dbReference type="SAM" id="SignalP"/>
    </source>
</evidence>
<dbReference type="Proteomes" id="UP000887574">
    <property type="component" value="Unplaced"/>
</dbReference>
<feature type="signal peptide" evidence="1">
    <location>
        <begin position="1"/>
        <end position="31"/>
    </location>
</feature>
<reference evidence="3" key="1">
    <citation type="submission" date="2022-11" db="UniProtKB">
        <authorList>
            <consortium name="WormBaseParasite"/>
        </authorList>
    </citation>
    <scope>IDENTIFICATION</scope>
</reference>
<keyword evidence="1" id="KW-0732">Signal</keyword>
<dbReference type="PANTHER" id="PTHR31327">
    <property type="entry name" value="SPERM MEIOSIS PDZ DOMAIN CONTAINING PROTEINS-RELATED"/>
    <property type="match status" value="1"/>
</dbReference>
<name>A0A915DH95_9BILA</name>
<feature type="chain" id="PRO_5037248751" evidence="1">
    <location>
        <begin position="32"/>
        <end position="232"/>
    </location>
</feature>
<sequence length="232" mass="26108">MFFHSFRCSPFRVVASFLLLLLLEKWLEQNAHRNSIEEDEPLGATPDESSSLFVFRRKLLADGNSRFGDQIISINEKDIKDRNHFYQLLRRASPVARLNIFALRGGGSGPAQVAASTSEIPADREKLIDPRTGHVYMVRSKVSSLVLSESTTDDAKSLTDEELSIKKEDPPSVQLSKDVRDIMQQQRIKEKDLQPSRIFCYHPCGAGLTCSFQARVGLVELLLPLSESLWSS</sequence>
<dbReference type="InterPro" id="IPR040264">
    <property type="entry name" value="T15H9.4-like"/>
</dbReference>
<proteinExistence type="predicted"/>
<evidence type="ECO:0000313" key="2">
    <source>
        <dbReference type="Proteomes" id="UP000887574"/>
    </source>
</evidence>
<keyword evidence="2" id="KW-1185">Reference proteome</keyword>
<organism evidence="2 3">
    <name type="scientific">Ditylenchus dipsaci</name>
    <dbReference type="NCBI Taxonomy" id="166011"/>
    <lineage>
        <taxon>Eukaryota</taxon>
        <taxon>Metazoa</taxon>
        <taxon>Ecdysozoa</taxon>
        <taxon>Nematoda</taxon>
        <taxon>Chromadorea</taxon>
        <taxon>Rhabditida</taxon>
        <taxon>Tylenchina</taxon>
        <taxon>Tylenchomorpha</taxon>
        <taxon>Sphaerularioidea</taxon>
        <taxon>Anguinidae</taxon>
        <taxon>Anguininae</taxon>
        <taxon>Ditylenchus</taxon>
    </lineage>
</organism>
<evidence type="ECO:0000313" key="3">
    <source>
        <dbReference type="WBParaSite" id="jg19496"/>
    </source>
</evidence>
<dbReference type="WBParaSite" id="jg19496">
    <property type="protein sequence ID" value="jg19496"/>
    <property type="gene ID" value="jg19496"/>
</dbReference>
<protein>
    <submittedName>
        <fullName evidence="3">PDZ domain-containing protein</fullName>
    </submittedName>
</protein>
<accession>A0A915DH95</accession>